<sequence>PVPASRGAGRCEVHAAFARATPPPSNTASCDWLVIDNANSSNCRKCETHCIANACFKVDEAVVADQCKE</sequence>
<feature type="non-terminal residue" evidence="1">
    <location>
        <position position="69"/>
    </location>
</feature>
<dbReference type="AlphaFoldDB" id="A0AAV7MJ04"/>
<protein>
    <submittedName>
        <fullName evidence="1">Uncharacterized protein</fullName>
    </submittedName>
</protein>
<dbReference type="EMBL" id="JANPWB010000013">
    <property type="protein sequence ID" value="KAJ1103512.1"/>
    <property type="molecule type" value="Genomic_DNA"/>
</dbReference>
<keyword evidence="2" id="KW-1185">Reference proteome</keyword>
<organism evidence="1 2">
    <name type="scientific">Pleurodeles waltl</name>
    <name type="common">Iberian ribbed newt</name>
    <dbReference type="NCBI Taxonomy" id="8319"/>
    <lineage>
        <taxon>Eukaryota</taxon>
        <taxon>Metazoa</taxon>
        <taxon>Chordata</taxon>
        <taxon>Craniata</taxon>
        <taxon>Vertebrata</taxon>
        <taxon>Euteleostomi</taxon>
        <taxon>Amphibia</taxon>
        <taxon>Batrachia</taxon>
        <taxon>Caudata</taxon>
        <taxon>Salamandroidea</taxon>
        <taxon>Salamandridae</taxon>
        <taxon>Pleurodelinae</taxon>
        <taxon>Pleurodeles</taxon>
    </lineage>
</organism>
<dbReference type="Proteomes" id="UP001066276">
    <property type="component" value="Chromosome 9"/>
</dbReference>
<feature type="non-terminal residue" evidence="1">
    <location>
        <position position="1"/>
    </location>
</feature>
<accession>A0AAV7MJ04</accession>
<name>A0AAV7MJ04_PLEWA</name>
<proteinExistence type="predicted"/>
<reference evidence="1" key="1">
    <citation type="journal article" date="2022" name="bioRxiv">
        <title>Sequencing and chromosome-scale assembly of the giantPleurodeles waltlgenome.</title>
        <authorList>
            <person name="Brown T."/>
            <person name="Elewa A."/>
            <person name="Iarovenko S."/>
            <person name="Subramanian E."/>
            <person name="Araus A.J."/>
            <person name="Petzold A."/>
            <person name="Susuki M."/>
            <person name="Suzuki K.-i.T."/>
            <person name="Hayashi T."/>
            <person name="Toyoda A."/>
            <person name="Oliveira C."/>
            <person name="Osipova E."/>
            <person name="Leigh N.D."/>
            <person name="Simon A."/>
            <person name="Yun M.H."/>
        </authorList>
    </citation>
    <scope>NUCLEOTIDE SEQUENCE</scope>
    <source>
        <strain evidence="1">20211129_DDA</strain>
        <tissue evidence="1">Liver</tissue>
    </source>
</reference>
<comment type="caution">
    <text evidence="1">The sequence shown here is derived from an EMBL/GenBank/DDBJ whole genome shotgun (WGS) entry which is preliminary data.</text>
</comment>
<gene>
    <name evidence="1" type="ORF">NDU88_000935</name>
</gene>
<evidence type="ECO:0000313" key="1">
    <source>
        <dbReference type="EMBL" id="KAJ1103512.1"/>
    </source>
</evidence>
<evidence type="ECO:0000313" key="2">
    <source>
        <dbReference type="Proteomes" id="UP001066276"/>
    </source>
</evidence>